<name>A0ABR1DWH7_NECAM</name>
<dbReference type="Pfam" id="PF01060">
    <property type="entry name" value="TTR-52"/>
    <property type="match status" value="1"/>
</dbReference>
<keyword evidence="6" id="KW-1185">Reference proteome</keyword>
<dbReference type="EMBL" id="JAVFWL010000005">
    <property type="protein sequence ID" value="KAK6754757.1"/>
    <property type="molecule type" value="Genomic_DNA"/>
</dbReference>
<evidence type="ECO:0000313" key="5">
    <source>
        <dbReference type="EMBL" id="KAK6754757.1"/>
    </source>
</evidence>
<dbReference type="PANTHER" id="PTHR21700">
    <property type="entry name" value="TRANSTHYRETIN-LIKE FAMILY PROTEIN-RELATED"/>
    <property type="match status" value="1"/>
</dbReference>
<evidence type="ECO:0008006" key="7">
    <source>
        <dbReference type="Google" id="ProtNLM"/>
    </source>
</evidence>
<dbReference type="InterPro" id="IPR038479">
    <property type="entry name" value="Transthyretin-like_sf"/>
</dbReference>
<gene>
    <name evidence="5" type="primary">Necator_chrV.g18423</name>
    <name evidence="5" type="ORF">RB195_013632</name>
</gene>
<comment type="similarity">
    <text evidence="2">Belongs to the nematode transthyretin-like family.</text>
</comment>
<dbReference type="Proteomes" id="UP001303046">
    <property type="component" value="Unassembled WGS sequence"/>
</dbReference>
<proteinExistence type="inferred from homology"/>
<evidence type="ECO:0000256" key="2">
    <source>
        <dbReference type="ARBA" id="ARBA00010112"/>
    </source>
</evidence>
<comment type="caution">
    <text evidence="5">The sequence shown here is derived from an EMBL/GenBank/DDBJ whole genome shotgun (WGS) entry which is preliminary data.</text>
</comment>
<evidence type="ECO:0000256" key="3">
    <source>
        <dbReference type="ARBA" id="ARBA00022525"/>
    </source>
</evidence>
<dbReference type="InterPro" id="IPR001534">
    <property type="entry name" value="Transthyretin-like"/>
</dbReference>
<organism evidence="5 6">
    <name type="scientific">Necator americanus</name>
    <name type="common">Human hookworm</name>
    <dbReference type="NCBI Taxonomy" id="51031"/>
    <lineage>
        <taxon>Eukaryota</taxon>
        <taxon>Metazoa</taxon>
        <taxon>Ecdysozoa</taxon>
        <taxon>Nematoda</taxon>
        <taxon>Chromadorea</taxon>
        <taxon>Rhabditida</taxon>
        <taxon>Rhabditina</taxon>
        <taxon>Rhabditomorpha</taxon>
        <taxon>Strongyloidea</taxon>
        <taxon>Ancylostomatidae</taxon>
        <taxon>Bunostominae</taxon>
        <taxon>Necator</taxon>
    </lineage>
</organism>
<comment type="subcellular location">
    <subcellularLocation>
        <location evidence="1">Secreted</location>
    </subcellularLocation>
</comment>
<dbReference type="PANTHER" id="PTHR21700:SF118">
    <property type="entry name" value="TRANSTHYRETIN-LIKE FAMILY PROTEIN"/>
    <property type="match status" value="1"/>
</dbReference>
<evidence type="ECO:0000313" key="6">
    <source>
        <dbReference type="Proteomes" id="UP001303046"/>
    </source>
</evidence>
<keyword evidence="3" id="KW-0964">Secreted</keyword>
<accession>A0ABR1DWH7</accession>
<evidence type="ECO:0000256" key="4">
    <source>
        <dbReference type="ARBA" id="ARBA00022729"/>
    </source>
</evidence>
<reference evidence="5 6" key="1">
    <citation type="submission" date="2023-08" db="EMBL/GenBank/DDBJ databases">
        <title>A Necator americanus chromosomal reference genome.</title>
        <authorList>
            <person name="Ilik V."/>
            <person name="Petrzelkova K.J."/>
            <person name="Pardy F."/>
            <person name="Fuh T."/>
            <person name="Niatou-Singa F.S."/>
            <person name="Gouil Q."/>
            <person name="Baker L."/>
            <person name="Ritchie M.E."/>
            <person name="Jex A.R."/>
            <person name="Gazzola D."/>
            <person name="Li H."/>
            <person name="Toshio Fujiwara R."/>
            <person name="Zhan B."/>
            <person name="Aroian R.V."/>
            <person name="Pafco B."/>
            <person name="Schwarz E.M."/>
        </authorList>
    </citation>
    <scope>NUCLEOTIDE SEQUENCE [LARGE SCALE GENOMIC DNA]</scope>
    <source>
        <strain evidence="5 6">Aroian</strain>
        <tissue evidence="5">Whole animal</tissue>
    </source>
</reference>
<sequence>MLFPERSNIIQKENCGIWTIKEPEKRSWRIRSTGQLIPSVKASSMSAVREQGVGIRCPIAEIKAHIYHFLHSVYTKVSVDFLSLTEMKFLVPLSLLSVTLALRDQSIAVKGKLLCGAKPASNVRVKLWEEDGGPDPDDELAAGYTDGSGAFSLSGGTAELTPIDPVFKVYHDCDDGVKPGSRKVKFYLPKSYITEGKVPKKTFDIGVLNLETIFPGEEREMIVSRMRRDNSFFYDYD</sequence>
<dbReference type="Gene3D" id="2.60.40.3330">
    <property type="match status" value="1"/>
</dbReference>
<keyword evidence="4" id="KW-0732">Signal</keyword>
<protein>
    <recommendedName>
        <fullName evidence="7">Transthyretin-like family protein</fullName>
    </recommendedName>
</protein>
<evidence type="ECO:0000256" key="1">
    <source>
        <dbReference type="ARBA" id="ARBA00004613"/>
    </source>
</evidence>